<feature type="region of interest" description="Disordered" evidence="1">
    <location>
        <begin position="663"/>
        <end position="684"/>
    </location>
</feature>
<dbReference type="Pfam" id="PF11915">
    <property type="entry name" value="DUF3433"/>
    <property type="match status" value="2"/>
</dbReference>
<proteinExistence type="predicted"/>
<comment type="caution">
    <text evidence="3">The sequence shown here is derived from an EMBL/GenBank/DDBJ whole genome shotgun (WGS) entry which is preliminary data.</text>
</comment>
<evidence type="ECO:0000313" key="4">
    <source>
        <dbReference type="Proteomes" id="UP000183809"/>
    </source>
</evidence>
<evidence type="ECO:0000256" key="1">
    <source>
        <dbReference type="SAM" id="MobiDB-lite"/>
    </source>
</evidence>
<evidence type="ECO:0000256" key="2">
    <source>
        <dbReference type="SAM" id="Phobius"/>
    </source>
</evidence>
<dbReference type="EMBL" id="MNUE01000048">
    <property type="protein sequence ID" value="OJD31470.1"/>
    <property type="molecule type" value="Genomic_DNA"/>
</dbReference>
<feature type="transmembrane region" description="Helical" evidence="2">
    <location>
        <begin position="1307"/>
        <end position="1329"/>
    </location>
</feature>
<feature type="region of interest" description="Disordered" evidence="1">
    <location>
        <begin position="1"/>
        <end position="80"/>
    </location>
</feature>
<dbReference type="GeneID" id="31016766"/>
<dbReference type="Proteomes" id="UP000183809">
    <property type="component" value="Unassembled WGS sequence"/>
</dbReference>
<protein>
    <submittedName>
        <fullName evidence="3">Uncharacterized protein</fullName>
    </submittedName>
</protein>
<gene>
    <name evidence="3" type="ORF">BKCO1_4800063</name>
</gene>
<feature type="compositionally biased region" description="Polar residues" evidence="1">
    <location>
        <begin position="40"/>
        <end position="57"/>
    </location>
</feature>
<feature type="transmembrane region" description="Helical" evidence="2">
    <location>
        <begin position="136"/>
        <end position="157"/>
    </location>
</feature>
<feature type="transmembrane region" description="Helical" evidence="2">
    <location>
        <begin position="574"/>
        <end position="600"/>
    </location>
</feature>
<name>A0A1J9QR97_9PEZI</name>
<reference evidence="3 4" key="1">
    <citation type="submission" date="2016-10" db="EMBL/GenBank/DDBJ databases">
        <title>Proteomics and genomics reveal pathogen-plant mechanisms compatible with a hemibiotrophic lifestyle of Diplodia corticola.</title>
        <authorList>
            <person name="Fernandes I."/>
            <person name="De Jonge R."/>
            <person name="Van De Peer Y."/>
            <person name="Devreese B."/>
            <person name="Alves A."/>
            <person name="Esteves A.C."/>
        </authorList>
    </citation>
    <scope>NUCLEOTIDE SEQUENCE [LARGE SCALE GENOMIC DNA]</scope>
    <source>
        <strain evidence="3 4">CBS 112549</strain>
    </source>
</reference>
<dbReference type="InterPro" id="IPR021840">
    <property type="entry name" value="DUF3433"/>
</dbReference>
<evidence type="ECO:0000313" key="3">
    <source>
        <dbReference type="EMBL" id="OJD31470.1"/>
    </source>
</evidence>
<sequence length="1415" mass="155240">MSPPNNMASPSEHDSERHTEVQPLATEADDHPEVSPLLLNPQSSSGAFGSNELSSGDNGVRVEQRSLSDEPEDQENAFSTEAASSASVLHGRWFPYTLEWPFLSLLALFTCGLTLTVIGLYWYSATHYGLGNDNDTALLFFAWRFAPSLIAVIYVQMTAMVLDDVKRTEPFARMARPNGGLGSWTILQSSGAWWNALADGISKKKNANHRSWILIASALINILGFLVISPLSPSLLEPTSITIVEHTDFTALAPNSTLPLSTDRETYLRILGNILQNVSTSAWISEDFTFFPIWPSDLVDAPLGPSLSSTPEEWHAETLVMNTELDCKPMVLKHTQMTNESSVNDLNETQWALGALALLTSDDGCDLTIKMDERYAVIGAAFWSAIHDLPSWAIGNYSAECGEREFVGAMTSLAHYNNGPLELTPDFTISAQVCAANYYMAKIQVKALSTGTESEISFDESTYYGHRRPIPAGTLNVEAAQEIALSSNWSRYMPYHMPYIASPEAPVIDGLVLNLAALYDFDVGEMARNSDLVTPARGIKQRIFGEVVQRSLLHQEQSSQISVKGLVKRVERRIVVVSGIAIMVVTVLLISLALLLVVWVSSRPCRRPLHLNADPGKATTLCSLIADQPHVRQTFSGVDRYSNNGMYGAIRKNRYHTSFQALHETPGRNGPVVEDAASKDPKPSRSMSLPAALRLRTLCGLMMALVVVLVTLSVLYSFAERSSLHQAFFTYEASITLLSRKKAPVAPTSIIPTFVAVGIGLWWGSMDATFRRLQPFLSTANEPTPASHGVALSYQSSYWVAAAIKAASNRHWFLCFITLGTTLSQIFTISMSALFQRSQAIQTTASILERDLEIRDIPLVYKMFSQQAWNSDLTPISVLANIYTHLTTNWLYSATLQLTLGARQPPWSRDGWSFVPLVTDHLAGFSATTGSGASFFQPVVNVTVQTPAIRARLECNQYGGLDNYSSWLTQWDMTNSSVWNQSTIPKDIVTGYELGAGADKTAFFNTSFFTNPSKVQCYSNETGYPSGNLAFGYWSSDDGVEADPYDHMNISIKWIYGHGVAGCRMNDEEPSYAYGMPTRNRLIFTDVPAIAAVCCAPIIETAEAKVRVNSGTGEVQFFSILSEPKVNNEAWSDEDKYWDVNPATYGDGSNEVNTTTSFGFLFQHSLLGAANVNGLDPGDEAPFEYEDLSDQSFNYRDPNRGLNLDFMTYSMYTESGQADPRALTNATTLEHYAQRTFATFFQHFVSSNLSLTTGGYAYQAVNATLPSDLGAASDGDALNLSVPHSRTNRRAEAFVAAPVEVLEMNPVAVWLSIGVLVWLIVTTGVVGAMQRKYLRNLESDVECVADVLALVAGSERLLAWVSEKGAEGQEGGKEGVVTKLGWFEDGRGGRRWGIEVVEGPVRSDGAEVGAMRDVE</sequence>
<keyword evidence="2" id="KW-0812">Transmembrane</keyword>
<feature type="transmembrane region" description="Helical" evidence="2">
    <location>
        <begin position="812"/>
        <end position="835"/>
    </location>
</feature>
<feature type="compositionally biased region" description="Basic and acidic residues" evidence="1">
    <location>
        <begin position="11"/>
        <end position="20"/>
    </location>
</feature>
<dbReference type="OrthoDB" id="3248909at2759"/>
<feature type="transmembrane region" description="Helical" evidence="2">
    <location>
        <begin position="745"/>
        <end position="764"/>
    </location>
</feature>
<feature type="transmembrane region" description="Helical" evidence="2">
    <location>
        <begin position="102"/>
        <end position="124"/>
    </location>
</feature>
<keyword evidence="2" id="KW-0472">Membrane</keyword>
<feature type="transmembrane region" description="Helical" evidence="2">
    <location>
        <begin position="212"/>
        <end position="231"/>
    </location>
</feature>
<feature type="transmembrane region" description="Helical" evidence="2">
    <location>
        <begin position="695"/>
        <end position="719"/>
    </location>
</feature>
<accession>A0A1J9QR97</accession>
<dbReference type="RefSeq" id="XP_020127730.1">
    <property type="nucleotide sequence ID" value="XM_020276505.1"/>
</dbReference>
<dbReference type="PANTHER" id="PTHR37544:SF3">
    <property type="entry name" value="SPRAY"/>
    <property type="match status" value="1"/>
</dbReference>
<keyword evidence="4" id="KW-1185">Reference proteome</keyword>
<dbReference type="PANTHER" id="PTHR37544">
    <property type="entry name" value="SPRAY-RELATED"/>
    <property type="match status" value="1"/>
</dbReference>
<keyword evidence="2" id="KW-1133">Transmembrane helix</keyword>
<organism evidence="3 4">
    <name type="scientific">Diplodia corticola</name>
    <dbReference type="NCBI Taxonomy" id="236234"/>
    <lineage>
        <taxon>Eukaryota</taxon>
        <taxon>Fungi</taxon>
        <taxon>Dikarya</taxon>
        <taxon>Ascomycota</taxon>
        <taxon>Pezizomycotina</taxon>
        <taxon>Dothideomycetes</taxon>
        <taxon>Dothideomycetes incertae sedis</taxon>
        <taxon>Botryosphaeriales</taxon>
        <taxon>Botryosphaeriaceae</taxon>
        <taxon>Diplodia</taxon>
    </lineage>
</organism>